<dbReference type="InterPro" id="IPR001034">
    <property type="entry name" value="DeoR_HTH"/>
</dbReference>
<evidence type="ECO:0000256" key="2">
    <source>
        <dbReference type="ARBA" id="ARBA00022737"/>
    </source>
</evidence>
<feature type="domain" description="PTS EIIA type-2" evidence="6">
    <location>
        <begin position="495"/>
        <end position="638"/>
    </location>
</feature>
<dbReference type="PROSITE" id="PS51372">
    <property type="entry name" value="PRD_2"/>
    <property type="match status" value="2"/>
</dbReference>
<evidence type="ECO:0000313" key="9">
    <source>
        <dbReference type="EMBL" id="MFC0470939.1"/>
    </source>
</evidence>
<dbReference type="InterPro" id="IPR013196">
    <property type="entry name" value="HTH_11"/>
</dbReference>
<accession>A0ABV6KCF2</accession>
<dbReference type="Pfam" id="PF00359">
    <property type="entry name" value="PTS_EIIA_2"/>
    <property type="match status" value="1"/>
</dbReference>
<reference evidence="9 10" key="1">
    <citation type="submission" date="2024-09" db="EMBL/GenBank/DDBJ databases">
        <authorList>
            <person name="Sun Q."/>
            <person name="Mori K."/>
        </authorList>
    </citation>
    <scope>NUCLEOTIDE SEQUENCE [LARGE SCALE GENOMIC DNA]</scope>
    <source>
        <strain evidence="9 10">NCAIM B.02610</strain>
    </source>
</reference>
<keyword evidence="1" id="KW-0808">Transferase</keyword>
<evidence type="ECO:0000259" key="7">
    <source>
        <dbReference type="PROSITE" id="PS51099"/>
    </source>
</evidence>
<evidence type="ECO:0000256" key="4">
    <source>
        <dbReference type="ARBA" id="ARBA00023163"/>
    </source>
</evidence>
<dbReference type="RefSeq" id="WP_335960824.1">
    <property type="nucleotide sequence ID" value="NZ_JAXBLX010000012.1"/>
</dbReference>
<evidence type="ECO:0000259" key="6">
    <source>
        <dbReference type="PROSITE" id="PS51094"/>
    </source>
</evidence>
<feature type="domain" description="PTS EIIB type-2" evidence="7">
    <location>
        <begin position="393"/>
        <end position="480"/>
    </location>
</feature>
<evidence type="ECO:0000259" key="5">
    <source>
        <dbReference type="PROSITE" id="PS51000"/>
    </source>
</evidence>
<keyword evidence="10" id="KW-1185">Reference proteome</keyword>
<dbReference type="InterPro" id="IPR002178">
    <property type="entry name" value="PTS_EIIA_type-2_dom"/>
</dbReference>
<dbReference type="Pfam" id="PF08279">
    <property type="entry name" value="HTH_11"/>
    <property type="match status" value="1"/>
</dbReference>
<dbReference type="Gene3D" id="1.10.10.10">
    <property type="entry name" value="Winged helix-like DNA-binding domain superfamily/Winged helix DNA-binding domain"/>
    <property type="match status" value="1"/>
</dbReference>
<dbReference type="SUPFAM" id="SSF46785">
    <property type="entry name" value="Winged helix' DNA-binding domain"/>
    <property type="match status" value="1"/>
</dbReference>
<dbReference type="InterPro" id="IPR011608">
    <property type="entry name" value="PRD"/>
</dbReference>
<dbReference type="SUPFAM" id="SSF55804">
    <property type="entry name" value="Phoshotransferase/anion transport protein"/>
    <property type="match status" value="1"/>
</dbReference>
<feature type="domain" description="HTH deoR-type" evidence="5">
    <location>
        <begin position="6"/>
        <end position="65"/>
    </location>
</feature>
<keyword evidence="3" id="KW-0805">Transcription regulation</keyword>
<dbReference type="PROSITE" id="PS51094">
    <property type="entry name" value="PTS_EIIA_TYPE_2"/>
    <property type="match status" value="1"/>
</dbReference>
<evidence type="ECO:0000313" key="10">
    <source>
        <dbReference type="Proteomes" id="UP001589838"/>
    </source>
</evidence>
<dbReference type="Gene3D" id="3.40.930.10">
    <property type="entry name" value="Mannitol-specific EII, Chain A"/>
    <property type="match status" value="1"/>
</dbReference>
<dbReference type="Pfam" id="PF00874">
    <property type="entry name" value="PRD"/>
    <property type="match status" value="1"/>
</dbReference>
<name>A0ABV6KCF2_9BACI</name>
<sequence>MSDLKIEGRNFHIIEIARKKTYSTLSNLAETLGVSTRTVRNDIKQINSDLNGIASLVKEKGKGYRLFIEDEQLFEDLVSQNNSERVFQDSPNHRIALIMDRLINSEKVYTLDELAFEMNIGRTTLVNELKKASVALETYNLKIHGKPNSGMQLSYKELELRFFILDNVFDFLYGNYPLDQDVIDEIVRISNLHDLESTTQTRLTQFVIVMLDRLLKNHPLKELNEKHERLLDTKDYQIGLELAAALERQLPIKIPKHEVLFMSIPIAGRRTPTNNRTLANVTITEDIRNLLELIVEQVGFNKEIIQENDSFFNDLLFHLTFMLNRLMFGLRLKNPLLADVKEKYPVAFRMAEIAGKVIENKYDLEVSDDELGYIAFYFGVFIAQSEIKVKRLQKAAVICGTGRGTAKLVSIQLQRILNQNTKIDLYSETEVTQNLLANYDIVFSTVNLPFETNTPLIMISEIFDENSISRKIENVTYMQKLKLKEGSSHDSIVKHLLNEEKYFTLNSTKSYKENVGKMIDDLVVRGYLDDGFSERLKKREEKGSMVFDNHIALPHTFNHESNGIQLALGIFPETVMADGKEIKLVFLLGIPEKQTENSEHLLVKIYDEIIRIATDKQLVEKLAQTTSHQELTQLLKQSSVFFDTRD</sequence>
<comment type="caution">
    <text evidence="9">The sequence shown here is derived from an EMBL/GenBank/DDBJ whole genome shotgun (WGS) entry which is preliminary data.</text>
</comment>
<dbReference type="InterPro" id="IPR050661">
    <property type="entry name" value="BglG_antiterminators"/>
</dbReference>
<dbReference type="InterPro" id="IPR013011">
    <property type="entry name" value="PTS_EIIB_2"/>
</dbReference>
<protein>
    <submittedName>
        <fullName evidence="9">BglG family transcription antiterminator</fullName>
    </submittedName>
</protein>
<dbReference type="InterPro" id="IPR036390">
    <property type="entry name" value="WH_DNA-bd_sf"/>
</dbReference>
<dbReference type="PROSITE" id="PS51099">
    <property type="entry name" value="PTS_EIIB_TYPE_2"/>
    <property type="match status" value="1"/>
</dbReference>
<dbReference type="PANTHER" id="PTHR30185">
    <property type="entry name" value="CRYPTIC BETA-GLUCOSIDE BGL OPERON ANTITERMINATOR"/>
    <property type="match status" value="1"/>
</dbReference>
<evidence type="ECO:0000256" key="1">
    <source>
        <dbReference type="ARBA" id="ARBA00022679"/>
    </source>
</evidence>
<dbReference type="InterPro" id="IPR036095">
    <property type="entry name" value="PTS_EIIB-like_sf"/>
</dbReference>
<evidence type="ECO:0000259" key="8">
    <source>
        <dbReference type="PROSITE" id="PS51372"/>
    </source>
</evidence>
<gene>
    <name evidence="9" type="ORF">ACFFHM_10630</name>
</gene>
<dbReference type="SUPFAM" id="SSF52794">
    <property type="entry name" value="PTS system IIB component-like"/>
    <property type="match status" value="1"/>
</dbReference>
<dbReference type="PANTHER" id="PTHR30185:SF13">
    <property type="entry name" value="LICABCH OPERON REGULATOR-RELATED"/>
    <property type="match status" value="1"/>
</dbReference>
<dbReference type="InterPro" id="IPR036388">
    <property type="entry name" value="WH-like_DNA-bd_sf"/>
</dbReference>
<keyword evidence="4" id="KW-0804">Transcription</keyword>
<dbReference type="Gene3D" id="1.10.1790.10">
    <property type="entry name" value="PRD domain"/>
    <property type="match status" value="2"/>
</dbReference>
<keyword evidence="2" id="KW-0677">Repeat</keyword>
<dbReference type="InterPro" id="IPR036634">
    <property type="entry name" value="PRD_sf"/>
</dbReference>
<evidence type="ECO:0000256" key="3">
    <source>
        <dbReference type="ARBA" id="ARBA00023015"/>
    </source>
</evidence>
<dbReference type="InterPro" id="IPR016152">
    <property type="entry name" value="PTrfase/Anion_transptr"/>
</dbReference>
<feature type="domain" description="PRD" evidence="8">
    <location>
        <begin position="278"/>
        <end position="388"/>
    </location>
</feature>
<dbReference type="Proteomes" id="UP001589838">
    <property type="component" value="Unassembled WGS sequence"/>
</dbReference>
<dbReference type="CDD" id="cd05568">
    <property type="entry name" value="PTS_IIB_bgl_like"/>
    <property type="match status" value="1"/>
</dbReference>
<proteinExistence type="predicted"/>
<dbReference type="SUPFAM" id="SSF63520">
    <property type="entry name" value="PTS-regulatory domain, PRD"/>
    <property type="match status" value="2"/>
</dbReference>
<dbReference type="Gene3D" id="3.40.50.2300">
    <property type="match status" value="1"/>
</dbReference>
<dbReference type="EMBL" id="JBHLUX010000027">
    <property type="protein sequence ID" value="MFC0470939.1"/>
    <property type="molecule type" value="Genomic_DNA"/>
</dbReference>
<feature type="domain" description="PRD" evidence="8">
    <location>
        <begin position="170"/>
        <end position="276"/>
    </location>
</feature>
<dbReference type="PROSITE" id="PS51000">
    <property type="entry name" value="HTH_DEOR_2"/>
    <property type="match status" value="1"/>
</dbReference>
<organism evidence="9 10">
    <name type="scientific">Halalkalibacter kiskunsagensis</name>
    <dbReference type="NCBI Taxonomy" id="1548599"/>
    <lineage>
        <taxon>Bacteria</taxon>
        <taxon>Bacillati</taxon>
        <taxon>Bacillota</taxon>
        <taxon>Bacilli</taxon>
        <taxon>Bacillales</taxon>
        <taxon>Bacillaceae</taxon>
        <taxon>Halalkalibacter</taxon>
    </lineage>
</organism>